<name>A0A915JD87_ROMCU</name>
<evidence type="ECO:0000313" key="2">
    <source>
        <dbReference type="WBParaSite" id="nRc.2.0.1.t24439-RA"/>
    </source>
</evidence>
<accession>A0A915JD87</accession>
<evidence type="ECO:0000313" key="1">
    <source>
        <dbReference type="Proteomes" id="UP000887565"/>
    </source>
</evidence>
<protein>
    <submittedName>
        <fullName evidence="2">Uncharacterized protein</fullName>
    </submittedName>
</protein>
<sequence length="111" mass="12803">MDRFSELLRFHCSAFTEGVSLCRGTASTEYYLALIDIIFEQCPNLRSSVTPIQGLMIWLLRWKTCRIYACYWLLEQHTVYCCNAKQLNACAYDKGCILMNQLKIGIYIANG</sequence>
<keyword evidence="1" id="KW-1185">Reference proteome</keyword>
<reference evidence="2" key="1">
    <citation type="submission" date="2022-11" db="UniProtKB">
        <authorList>
            <consortium name="WormBaseParasite"/>
        </authorList>
    </citation>
    <scope>IDENTIFICATION</scope>
</reference>
<organism evidence="1 2">
    <name type="scientific">Romanomermis culicivorax</name>
    <name type="common">Nematode worm</name>
    <dbReference type="NCBI Taxonomy" id="13658"/>
    <lineage>
        <taxon>Eukaryota</taxon>
        <taxon>Metazoa</taxon>
        <taxon>Ecdysozoa</taxon>
        <taxon>Nematoda</taxon>
        <taxon>Enoplea</taxon>
        <taxon>Dorylaimia</taxon>
        <taxon>Mermithida</taxon>
        <taxon>Mermithoidea</taxon>
        <taxon>Mermithidae</taxon>
        <taxon>Romanomermis</taxon>
    </lineage>
</organism>
<dbReference type="WBParaSite" id="nRc.2.0.1.t24439-RA">
    <property type="protein sequence ID" value="nRc.2.0.1.t24439-RA"/>
    <property type="gene ID" value="nRc.2.0.1.g24439"/>
</dbReference>
<dbReference type="AlphaFoldDB" id="A0A915JD87"/>
<dbReference type="Proteomes" id="UP000887565">
    <property type="component" value="Unplaced"/>
</dbReference>
<proteinExistence type="predicted"/>